<proteinExistence type="predicted"/>
<evidence type="ECO:0000256" key="1">
    <source>
        <dbReference type="SAM" id="SignalP"/>
    </source>
</evidence>
<comment type="caution">
    <text evidence="2">The sequence shown here is derived from an EMBL/GenBank/DDBJ whole genome shotgun (WGS) entry which is preliminary data.</text>
</comment>
<feature type="chain" id="PRO_5032970899" evidence="1">
    <location>
        <begin position="21"/>
        <end position="304"/>
    </location>
</feature>
<dbReference type="Proteomes" id="UP000604046">
    <property type="component" value="Unassembled WGS sequence"/>
</dbReference>
<dbReference type="OrthoDB" id="413293at2759"/>
<dbReference type="Gene3D" id="3.40.50.300">
    <property type="entry name" value="P-loop containing nucleotide triphosphate hydrolases"/>
    <property type="match status" value="1"/>
</dbReference>
<dbReference type="InterPro" id="IPR027417">
    <property type="entry name" value="P-loop_NTPase"/>
</dbReference>
<keyword evidence="1" id="KW-0732">Signal</keyword>
<evidence type="ECO:0000313" key="3">
    <source>
        <dbReference type="Proteomes" id="UP000604046"/>
    </source>
</evidence>
<sequence>MMRWRPWLALLGAALGDVEPGVFMVQMQATHVARTARTTRTGRRHEVRQKPWEVHQYLACAHHKSGVDLTKKLVWFVFGELGVFGERGETHDLGLMTRPCGPGVCYNPEAPVRIEVDMCSAETVQQQREAAGPGVLKVVVPVRDPLEMVASAYCFHHEWKEWYNPIAWPLGVVPSMDAQDGVAFMAHRMLPQVANMSSFAEPQNDTFRIDYEKFTRSSKDFDEEARKLIDFWFAGLITEEEHGRVLEAAKKADLRRVPDVIGHTNSEECMSKARKATRSMPADLQSRYEEFRSRLGYNIHEDLP</sequence>
<dbReference type="EMBL" id="CAJNDS010002201">
    <property type="protein sequence ID" value="CAE7369656.1"/>
    <property type="molecule type" value="Genomic_DNA"/>
</dbReference>
<gene>
    <name evidence="2" type="primary">phr</name>
    <name evidence="2" type="ORF">SNAT2548_LOCUS20150</name>
</gene>
<keyword evidence="3" id="KW-1185">Reference proteome</keyword>
<reference evidence="2" key="1">
    <citation type="submission" date="2021-02" db="EMBL/GenBank/DDBJ databases">
        <authorList>
            <person name="Dougan E. K."/>
            <person name="Rhodes N."/>
            <person name="Thang M."/>
            <person name="Chan C."/>
        </authorList>
    </citation>
    <scope>NUCLEOTIDE SEQUENCE</scope>
</reference>
<accession>A0A812QG47</accession>
<evidence type="ECO:0000313" key="2">
    <source>
        <dbReference type="EMBL" id="CAE7369656.1"/>
    </source>
</evidence>
<feature type="signal peptide" evidence="1">
    <location>
        <begin position="1"/>
        <end position="20"/>
    </location>
</feature>
<organism evidence="2 3">
    <name type="scientific">Symbiodinium natans</name>
    <dbReference type="NCBI Taxonomy" id="878477"/>
    <lineage>
        <taxon>Eukaryota</taxon>
        <taxon>Sar</taxon>
        <taxon>Alveolata</taxon>
        <taxon>Dinophyceae</taxon>
        <taxon>Suessiales</taxon>
        <taxon>Symbiodiniaceae</taxon>
        <taxon>Symbiodinium</taxon>
    </lineage>
</organism>
<name>A0A812QG47_9DINO</name>
<protein>
    <submittedName>
        <fullName evidence="2">Phr protein</fullName>
    </submittedName>
</protein>
<dbReference type="AlphaFoldDB" id="A0A812QG47"/>